<evidence type="ECO:0008006" key="2">
    <source>
        <dbReference type="Google" id="ProtNLM"/>
    </source>
</evidence>
<dbReference type="Gene3D" id="3.40.50.300">
    <property type="entry name" value="P-loop containing nucleotide triphosphate hydrolases"/>
    <property type="match status" value="1"/>
</dbReference>
<protein>
    <recommendedName>
        <fullName evidence="2">Sulfotransferase domain-containing protein</fullName>
    </recommendedName>
</protein>
<name>A0A7S0LJ57_9EUKA</name>
<accession>A0A7S0LJ57</accession>
<dbReference type="InterPro" id="IPR027417">
    <property type="entry name" value="P-loop_NTPase"/>
</dbReference>
<organism evidence="1">
    <name type="scientific">Coccolithus braarudii</name>
    <dbReference type="NCBI Taxonomy" id="221442"/>
    <lineage>
        <taxon>Eukaryota</taxon>
        <taxon>Haptista</taxon>
        <taxon>Haptophyta</taxon>
        <taxon>Prymnesiophyceae</taxon>
        <taxon>Coccolithales</taxon>
        <taxon>Coccolithaceae</taxon>
        <taxon>Coccolithus</taxon>
    </lineage>
</organism>
<dbReference type="AlphaFoldDB" id="A0A7S0LJ57"/>
<proteinExistence type="predicted"/>
<evidence type="ECO:0000313" key="1">
    <source>
        <dbReference type="EMBL" id="CAD8611630.1"/>
    </source>
</evidence>
<dbReference type="EMBL" id="HBEY01031524">
    <property type="protein sequence ID" value="CAD8611630.1"/>
    <property type="molecule type" value="Transcribed_RNA"/>
</dbReference>
<gene>
    <name evidence="1" type="ORF">CPEL01642_LOCUS15008</name>
</gene>
<sequence>MLRDPIDRLISALNMVARTWMFKFQRTCCTRVGLKTYNCSSAAIHSIPDCALHTSDRPMPWPNATVLERFKACSWRQPCGQVTSEMMIQQAHACASTANPAPFYLWPIETYTPVFRPGGNSVSSITQYLSDNFVVGTTQNMSQLLSLLSRVIRSDARASAECTEPYFEYHPKKRNLHGGRWLGVDCRRDELSEQAISELTIEMSTDFRIYWAAKVISEKQIAHVLPLPVHDVSGLHRFYSCCTQTTGGP</sequence>
<reference evidence="1" key="1">
    <citation type="submission" date="2021-01" db="EMBL/GenBank/DDBJ databases">
        <authorList>
            <person name="Corre E."/>
            <person name="Pelletier E."/>
            <person name="Niang G."/>
            <person name="Scheremetjew M."/>
            <person name="Finn R."/>
            <person name="Kale V."/>
            <person name="Holt S."/>
            <person name="Cochrane G."/>
            <person name="Meng A."/>
            <person name="Brown T."/>
            <person name="Cohen L."/>
        </authorList>
    </citation>
    <scope>NUCLEOTIDE SEQUENCE</scope>
    <source>
        <strain evidence="1">PLY182g</strain>
    </source>
</reference>